<evidence type="ECO:0000313" key="1">
    <source>
        <dbReference type="EMBL" id="MXR67350.1"/>
    </source>
</evidence>
<keyword evidence="2" id="KW-1185">Reference proteome</keyword>
<name>A0A6L7HTT9_9GAMM</name>
<dbReference type="InterPro" id="IPR014347">
    <property type="entry name" value="Tautomerase/MIF_sf"/>
</dbReference>
<dbReference type="AlphaFoldDB" id="A0A6L7HTT9"/>
<accession>A0A6L7HTT9</accession>
<gene>
    <name evidence="1" type="ORF">GNT65_01440</name>
</gene>
<comment type="caution">
    <text evidence="1">The sequence shown here is derived from an EMBL/GenBank/DDBJ whole genome shotgun (WGS) entry which is preliminary data.</text>
</comment>
<dbReference type="RefSeq" id="WP_160793348.1">
    <property type="nucleotide sequence ID" value="NZ_WRPA01000001.1"/>
</dbReference>
<sequence>MPHIRMRGLPQEAVASISETLLDELASQCQIKADGFTLDWVPSVSYRAGKVDKTFVQVEVLWFPKDPEIRHAVEQIIRQAVLTAYSPEKHISIMFMALTPQCYYRDGQHF</sequence>
<proteinExistence type="predicted"/>
<dbReference type="SUPFAM" id="SSF55331">
    <property type="entry name" value="Tautomerase/MIF"/>
    <property type="match status" value="1"/>
</dbReference>
<dbReference type="Pfam" id="PF08921">
    <property type="entry name" value="DUF1904"/>
    <property type="match status" value="1"/>
</dbReference>
<dbReference type="Gene3D" id="3.30.429.10">
    <property type="entry name" value="Macrophage Migration Inhibitory Factor"/>
    <property type="match status" value="1"/>
</dbReference>
<organism evidence="1 2">
    <name type="scientific">Shewanella insulae</name>
    <dbReference type="NCBI Taxonomy" id="2681496"/>
    <lineage>
        <taxon>Bacteria</taxon>
        <taxon>Pseudomonadati</taxon>
        <taxon>Pseudomonadota</taxon>
        <taxon>Gammaproteobacteria</taxon>
        <taxon>Alteromonadales</taxon>
        <taxon>Shewanellaceae</taxon>
        <taxon>Shewanella</taxon>
    </lineage>
</organism>
<evidence type="ECO:0000313" key="2">
    <source>
        <dbReference type="Proteomes" id="UP000474778"/>
    </source>
</evidence>
<dbReference type="InterPro" id="IPR015017">
    <property type="entry name" value="DUF1904"/>
</dbReference>
<reference evidence="1 2" key="1">
    <citation type="submission" date="2019-12" db="EMBL/GenBank/DDBJ databases">
        <title>Shewanella insulae sp. nov., isolated from a tidal flat.</title>
        <authorList>
            <person name="Yoon J.-H."/>
        </authorList>
    </citation>
    <scope>NUCLEOTIDE SEQUENCE [LARGE SCALE GENOMIC DNA]</scope>
    <source>
        <strain evidence="1 2">JBTF-M18</strain>
    </source>
</reference>
<dbReference type="Proteomes" id="UP000474778">
    <property type="component" value="Unassembled WGS sequence"/>
</dbReference>
<dbReference type="EMBL" id="WRPA01000001">
    <property type="protein sequence ID" value="MXR67350.1"/>
    <property type="molecule type" value="Genomic_DNA"/>
</dbReference>
<protein>
    <submittedName>
        <fullName evidence="1">DUF1904 family protein</fullName>
    </submittedName>
</protein>